<evidence type="ECO:0000256" key="1">
    <source>
        <dbReference type="SAM" id="MobiDB-lite"/>
    </source>
</evidence>
<dbReference type="Gene3D" id="1.10.3200.20">
    <property type="entry name" value="DNA Polymerase alpha, zinc finger"/>
    <property type="match status" value="1"/>
</dbReference>
<evidence type="ECO:0000259" key="2">
    <source>
        <dbReference type="Pfam" id="PF08996"/>
    </source>
</evidence>
<sequence>LDPSHFRAQQQHQREDEADNFLGAPAQLTDEERYRDCERFTFSCPDCGTENIYDNVFEGA</sequence>
<organism evidence="3 4">
    <name type="scientific">Cirrhinus mrigala</name>
    <name type="common">Mrigala</name>
    <dbReference type="NCBI Taxonomy" id="683832"/>
    <lineage>
        <taxon>Eukaryota</taxon>
        <taxon>Metazoa</taxon>
        <taxon>Chordata</taxon>
        <taxon>Craniata</taxon>
        <taxon>Vertebrata</taxon>
        <taxon>Euteleostomi</taxon>
        <taxon>Actinopterygii</taxon>
        <taxon>Neopterygii</taxon>
        <taxon>Teleostei</taxon>
        <taxon>Ostariophysi</taxon>
        <taxon>Cypriniformes</taxon>
        <taxon>Cyprinidae</taxon>
        <taxon>Labeoninae</taxon>
        <taxon>Labeonini</taxon>
        <taxon>Cirrhinus</taxon>
    </lineage>
</organism>
<proteinExistence type="predicted"/>
<evidence type="ECO:0000313" key="4">
    <source>
        <dbReference type="Proteomes" id="UP001529510"/>
    </source>
</evidence>
<keyword evidence="4" id="KW-1185">Reference proteome</keyword>
<dbReference type="InterPro" id="IPR015088">
    <property type="entry name" value="Znf_DNA-dir_DNA_pol_B_alpha"/>
</dbReference>
<comment type="caution">
    <text evidence="3">The sequence shown here is derived from an EMBL/GenBank/DDBJ whole genome shotgun (WGS) entry which is preliminary data.</text>
</comment>
<accession>A0ABD0N4Z4</accession>
<dbReference type="Pfam" id="PF08996">
    <property type="entry name" value="zf-DNA_Pol"/>
    <property type="match status" value="1"/>
</dbReference>
<feature type="region of interest" description="Disordered" evidence="1">
    <location>
        <begin position="1"/>
        <end position="23"/>
    </location>
</feature>
<dbReference type="InterPro" id="IPR038256">
    <property type="entry name" value="Pol_alpha_znc_sf"/>
</dbReference>
<reference evidence="3 4" key="1">
    <citation type="submission" date="2024-05" db="EMBL/GenBank/DDBJ databases">
        <title>Genome sequencing and assembly of Indian major carp, Cirrhinus mrigala (Hamilton, 1822).</title>
        <authorList>
            <person name="Mohindra V."/>
            <person name="Chowdhury L.M."/>
            <person name="Lal K."/>
            <person name="Jena J.K."/>
        </authorList>
    </citation>
    <scope>NUCLEOTIDE SEQUENCE [LARGE SCALE GENOMIC DNA]</scope>
    <source>
        <strain evidence="3">CM1030</strain>
        <tissue evidence="3">Blood</tissue>
    </source>
</reference>
<name>A0ABD0N4Z4_CIRMR</name>
<dbReference type="Proteomes" id="UP001529510">
    <property type="component" value="Unassembled WGS sequence"/>
</dbReference>
<feature type="domain" description="Zinc finger DNA-directed DNA polymerase family B alpha" evidence="2">
    <location>
        <begin position="27"/>
        <end position="59"/>
    </location>
</feature>
<feature type="non-terminal residue" evidence="3">
    <location>
        <position position="60"/>
    </location>
</feature>
<evidence type="ECO:0000313" key="3">
    <source>
        <dbReference type="EMBL" id="KAL0156652.1"/>
    </source>
</evidence>
<feature type="non-terminal residue" evidence="3">
    <location>
        <position position="1"/>
    </location>
</feature>
<gene>
    <name evidence="3" type="ORF">M9458_047898</name>
</gene>
<dbReference type="AlphaFoldDB" id="A0ABD0N4Z4"/>
<dbReference type="EMBL" id="JAMKFB020000024">
    <property type="protein sequence ID" value="KAL0156652.1"/>
    <property type="molecule type" value="Genomic_DNA"/>
</dbReference>
<protein>
    <recommendedName>
        <fullName evidence="2">Zinc finger DNA-directed DNA polymerase family B alpha domain-containing protein</fullName>
    </recommendedName>
</protein>